<dbReference type="eggNOG" id="KOG3303">
    <property type="taxonomic scope" value="Eukaryota"/>
</dbReference>
<evidence type="ECO:0000313" key="7">
    <source>
        <dbReference type="EMBL" id="KJE95598.1"/>
    </source>
</evidence>
<dbReference type="OMA" id="MFCEKAT"/>
<feature type="domain" description="GINS subunit" evidence="5">
    <location>
        <begin position="50"/>
        <end position="133"/>
    </location>
</feature>
<dbReference type="AlphaFoldDB" id="A0A0D2WUI4"/>
<dbReference type="InterPro" id="IPR021151">
    <property type="entry name" value="GINS_A"/>
</dbReference>
<comment type="subcellular location">
    <subcellularLocation>
        <location evidence="1">Nucleus</location>
    </subcellularLocation>
</comment>
<evidence type="ECO:0000259" key="5">
    <source>
        <dbReference type="Pfam" id="PF05916"/>
    </source>
</evidence>
<sequence length="199" mass="22951">MSRYGARAVELLKEFRRSEANFLIGPYNEDAVRRIVQEVDELYAECLRISEAMKRTPEEIPALTSALTVHHSAMQRNKRCLLAYLQARVLQIEQVRWDFGQAPPASVRDSYSPFEQQYMSQYNQILQTYMGSVQCTLTEDLNPPKDLLAEVRCLTNEGEIVTENGTIVLRKNSTLFLRRSDVDMLIRQGLVEHVHSTDR</sequence>
<dbReference type="CDD" id="cd11710">
    <property type="entry name" value="GINS_A_psf1"/>
    <property type="match status" value="1"/>
</dbReference>
<dbReference type="SUPFAM" id="SSF158573">
    <property type="entry name" value="GINS helical bundle-like"/>
    <property type="match status" value="1"/>
</dbReference>
<accession>A0A0D2WUI4</accession>
<evidence type="ECO:0000256" key="1">
    <source>
        <dbReference type="ARBA" id="ARBA00004123"/>
    </source>
</evidence>
<dbReference type="Pfam" id="PF05916">
    <property type="entry name" value="Sld5"/>
    <property type="match status" value="1"/>
</dbReference>
<dbReference type="PANTHER" id="PTHR12914:SF2">
    <property type="entry name" value="DNA REPLICATION COMPLEX GINS PROTEIN PSF1"/>
    <property type="match status" value="1"/>
</dbReference>
<dbReference type="STRING" id="595528.A0A0D2WUI4"/>
<dbReference type="CDD" id="cd21696">
    <property type="entry name" value="GINS_B_Psf1"/>
    <property type="match status" value="1"/>
</dbReference>
<dbReference type="Gene3D" id="1.20.58.1030">
    <property type="match status" value="1"/>
</dbReference>
<dbReference type="InterPro" id="IPR005339">
    <property type="entry name" value="GINS_Psf1"/>
</dbReference>
<name>A0A0D2WUI4_CAPO3</name>
<protein>
    <submittedName>
        <fullName evidence="7">Psf1</fullName>
    </submittedName>
</protein>
<dbReference type="Proteomes" id="UP000008743">
    <property type="component" value="Unassembled WGS sequence"/>
</dbReference>
<dbReference type="GO" id="GO:1902983">
    <property type="term" value="P:DNA strand elongation involved in mitotic DNA replication"/>
    <property type="evidence" value="ECO:0007669"/>
    <property type="project" value="TreeGrafter"/>
</dbReference>
<keyword evidence="3" id="KW-0235">DNA replication</keyword>
<dbReference type="RefSeq" id="XP_004345625.1">
    <property type="nucleotide sequence ID" value="XM_004345575.2"/>
</dbReference>
<dbReference type="InterPro" id="IPR056783">
    <property type="entry name" value="PSF1_C"/>
</dbReference>
<dbReference type="GO" id="GO:0000811">
    <property type="term" value="C:GINS complex"/>
    <property type="evidence" value="ECO:0007669"/>
    <property type="project" value="InterPro"/>
</dbReference>
<evidence type="ECO:0000256" key="3">
    <source>
        <dbReference type="ARBA" id="ARBA00022705"/>
    </source>
</evidence>
<keyword evidence="8" id="KW-1185">Reference proteome</keyword>
<evidence type="ECO:0000256" key="2">
    <source>
        <dbReference type="ARBA" id="ARBA00006677"/>
    </source>
</evidence>
<reference evidence="8" key="1">
    <citation type="submission" date="2011-02" db="EMBL/GenBank/DDBJ databases">
        <title>The Genome Sequence of Capsaspora owczarzaki ATCC 30864.</title>
        <authorList>
            <person name="Russ C."/>
            <person name="Cuomo C."/>
            <person name="Burger G."/>
            <person name="Gray M.W."/>
            <person name="Holland P.W.H."/>
            <person name="King N."/>
            <person name="Lang F.B.F."/>
            <person name="Roger A.J."/>
            <person name="Ruiz-Trillo I."/>
            <person name="Young S.K."/>
            <person name="Zeng Q."/>
            <person name="Gargeya S."/>
            <person name="Alvarado L."/>
            <person name="Berlin A."/>
            <person name="Chapman S.B."/>
            <person name="Chen Z."/>
            <person name="Freedman E."/>
            <person name="Gellesch M."/>
            <person name="Goldberg J."/>
            <person name="Griggs A."/>
            <person name="Gujja S."/>
            <person name="Heilman E."/>
            <person name="Heiman D."/>
            <person name="Howarth C."/>
            <person name="Mehta T."/>
            <person name="Neiman D."/>
            <person name="Pearson M."/>
            <person name="Roberts A."/>
            <person name="Saif S."/>
            <person name="Shea T."/>
            <person name="Shenoy N."/>
            <person name="Sisk P."/>
            <person name="Stolte C."/>
            <person name="Sykes S."/>
            <person name="White J."/>
            <person name="Yandava C."/>
            <person name="Haas B."/>
            <person name="Nusbaum C."/>
            <person name="Birren B."/>
        </authorList>
    </citation>
    <scope>NUCLEOTIDE SEQUENCE</scope>
    <source>
        <strain evidence="8">ATCC 30864</strain>
    </source>
</reference>
<dbReference type="Pfam" id="PF24997">
    <property type="entry name" value="PSF1_C"/>
    <property type="match status" value="1"/>
</dbReference>
<comment type="similarity">
    <text evidence="2">Belongs to the GINS1/PSF1 family.</text>
</comment>
<dbReference type="FunCoup" id="A0A0D2WUI4">
    <property type="interactions" value="186"/>
</dbReference>
<dbReference type="InParanoid" id="A0A0D2WUI4"/>
<dbReference type="PhylomeDB" id="A0A0D2WUI4"/>
<feature type="domain" description="DNA replication complex GINS protein PSF1 C-terminal" evidence="6">
    <location>
        <begin position="145"/>
        <end position="194"/>
    </location>
</feature>
<organism evidence="7 8">
    <name type="scientific">Capsaspora owczarzaki (strain ATCC 30864)</name>
    <dbReference type="NCBI Taxonomy" id="595528"/>
    <lineage>
        <taxon>Eukaryota</taxon>
        <taxon>Filasterea</taxon>
        <taxon>Capsaspora</taxon>
    </lineage>
</organism>
<keyword evidence="4" id="KW-0539">Nucleus</keyword>
<dbReference type="InterPro" id="IPR036224">
    <property type="entry name" value="GINS_bundle-like_dom_sf"/>
</dbReference>
<dbReference type="PANTHER" id="PTHR12914">
    <property type="entry name" value="PARTNER OF SLD5"/>
    <property type="match status" value="1"/>
</dbReference>
<evidence type="ECO:0000313" key="8">
    <source>
        <dbReference type="Proteomes" id="UP000008743"/>
    </source>
</evidence>
<evidence type="ECO:0000256" key="4">
    <source>
        <dbReference type="ARBA" id="ARBA00023242"/>
    </source>
</evidence>
<dbReference type="OrthoDB" id="10252587at2759"/>
<proteinExistence type="inferred from homology"/>
<gene>
    <name evidence="7" type="ORF">CAOG_006035</name>
</gene>
<dbReference type="EMBL" id="KE346369">
    <property type="protein sequence ID" value="KJE95598.1"/>
    <property type="molecule type" value="Genomic_DNA"/>
</dbReference>
<evidence type="ECO:0000259" key="6">
    <source>
        <dbReference type="Pfam" id="PF24997"/>
    </source>
</evidence>